<dbReference type="AlphaFoldDB" id="A0A1Q9DRZ2"/>
<name>A0A1Q9DRZ2_SYMMI</name>
<feature type="compositionally biased region" description="Polar residues" evidence="1">
    <location>
        <begin position="150"/>
        <end position="159"/>
    </location>
</feature>
<comment type="caution">
    <text evidence="2">The sequence shown here is derived from an EMBL/GenBank/DDBJ whole genome shotgun (WGS) entry which is preliminary data.</text>
</comment>
<dbReference type="EMBL" id="LSRX01000414">
    <property type="protein sequence ID" value="OLP97947.1"/>
    <property type="molecule type" value="Genomic_DNA"/>
</dbReference>
<gene>
    <name evidence="2" type="ORF">AK812_SmicGene19660</name>
</gene>
<dbReference type="Proteomes" id="UP000186817">
    <property type="component" value="Unassembled WGS sequence"/>
</dbReference>
<keyword evidence="3" id="KW-1185">Reference proteome</keyword>
<sequence length="184" mass="20499">MEQSKAERKAALLRELAELEKDETDSLQEAAQTEKKDEPNGLVQAALTNKAVEVVDLEFQQKVSLTPYCFMTWLSQRKPGSTSHDRDALLDLEDRLEAAIAVRQAEETASTLDKTGQAELAAMRQKKDSLTNNKRQRDKYQSRQPGAFGTSYSSRQLSLSPKPDQSLPVADPARPAGQNREPLN</sequence>
<evidence type="ECO:0000313" key="3">
    <source>
        <dbReference type="Proteomes" id="UP000186817"/>
    </source>
</evidence>
<feature type="region of interest" description="Disordered" evidence="1">
    <location>
        <begin position="19"/>
        <end position="40"/>
    </location>
</feature>
<protein>
    <submittedName>
        <fullName evidence="2">Uncharacterized protein</fullName>
    </submittedName>
</protein>
<evidence type="ECO:0000256" key="1">
    <source>
        <dbReference type="SAM" id="MobiDB-lite"/>
    </source>
</evidence>
<evidence type="ECO:0000313" key="2">
    <source>
        <dbReference type="EMBL" id="OLP97947.1"/>
    </source>
</evidence>
<reference evidence="2 3" key="1">
    <citation type="submission" date="2016-02" db="EMBL/GenBank/DDBJ databases">
        <title>Genome analysis of coral dinoflagellate symbionts highlights evolutionary adaptations to a symbiotic lifestyle.</title>
        <authorList>
            <person name="Aranda M."/>
            <person name="Li Y."/>
            <person name="Liew Y.J."/>
            <person name="Baumgarten S."/>
            <person name="Simakov O."/>
            <person name="Wilson M."/>
            <person name="Piel J."/>
            <person name="Ashoor H."/>
            <person name="Bougouffa S."/>
            <person name="Bajic V.B."/>
            <person name="Ryu T."/>
            <person name="Ravasi T."/>
            <person name="Bayer T."/>
            <person name="Micklem G."/>
            <person name="Kim H."/>
            <person name="Bhak J."/>
            <person name="Lajeunesse T.C."/>
            <person name="Voolstra C.R."/>
        </authorList>
    </citation>
    <scope>NUCLEOTIDE SEQUENCE [LARGE SCALE GENOMIC DNA]</scope>
    <source>
        <strain evidence="2 3">CCMP2467</strain>
    </source>
</reference>
<accession>A0A1Q9DRZ2</accession>
<feature type="region of interest" description="Disordered" evidence="1">
    <location>
        <begin position="123"/>
        <end position="184"/>
    </location>
</feature>
<proteinExistence type="predicted"/>
<organism evidence="2 3">
    <name type="scientific">Symbiodinium microadriaticum</name>
    <name type="common">Dinoflagellate</name>
    <name type="synonym">Zooxanthella microadriatica</name>
    <dbReference type="NCBI Taxonomy" id="2951"/>
    <lineage>
        <taxon>Eukaryota</taxon>
        <taxon>Sar</taxon>
        <taxon>Alveolata</taxon>
        <taxon>Dinophyceae</taxon>
        <taxon>Suessiales</taxon>
        <taxon>Symbiodiniaceae</taxon>
        <taxon>Symbiodinium</taxon>
    </lineage>
</organism>